<dbReference type="Gene3D" id="3.10.180.10">
    <property type="entry name" value="2,3-Dihydroxybiphenyl 1,2-Dioxygenase, domain 1"/>
    <property type="match status" value="1"/>
</dbReference>
<evidence type="ECO:0000313" key="2">
    <source>
        <dbReference type="EMBL" id="GEK78972.1"/>
    </source>
</evidence>
<organism evidence="2 3">
    <name type="scientific">Agrococcus baldri</name>
    <dbReference type="NCBI Taxonomy" id="153730"/>
    <lineage>
        <taxon>Bacteria</taxon>
        <taxon>Bacillati</taxon>
        <taxon>Actinomycetota</taxon>
        <taxon>Actinomycetes</taxon>
        <taxon>Micrococcales</taxon>
        <taxon>Microbacteriaceae</taxon>
        <taxon>Agrococcus</taxon>
    </lineage>
</organism>
<name>A0AA87RIS8_9MICO</name>
<dbReference type="InterPro" id="IPR037523">
    <property type="entry name" value="VOC_core"/>
</dbReference>
<keyword evidence="3" id="KW-1185">Reference proteome</keyword>
<feature type="domain" description="VOC" evidence="1">
    <location>
        <begin position="1"/>
        <end position="124"/>
    </location>
</feature>
<dbReference type="AlphaFoldDB" id="A0AA87RIS8"/>
<sequence length="126" mass="13316">MVDYTEGFSGFAVPDIAAAKAFYTDVLGLEVRDEQGMLGIVLPGGARVMVYPKPDHAPAVFTVLNLGVADLEAAVDELSGRGATWLRYDGFEQDERGIVAGGEMGPPIAWTSDPAGTVIAVMQLED</sequence>
<proteinExistence type="predicted"/>
<evidence type="ECO:0000313" key="3">
    <source>
        <dbReference type="Proteomes" id="UP000321749"/>
    </source>
</evidence>
<dbReference type="InterPro" id="IPR029068">
    <property type="entry name" value="Glyas_Bleomycin-R_OHBP_Dase"/>
</dbReference>
<dbReference type="InterPro" id="IPR004360">
    <property type="entry name" value="Glyas_Fos-R_dOase_dom"/>
</dbReference>
<dbReference type="EMBL" id="BJUU01000001">
    <property type="protein sequence ID" value="GEK78972.1"/>
    <property type="molecule type" value="Genomic_DNA"/>
</dbReference>
<dbReference type="PROSITE" id="PS51819">
    <property type="entry name" value="VOC"/>
    <property type="match status" value="1"/>
</dbReference>
<evidence type="ECO:0000259" key="1">
    <source>
        <dbReference type="PROSITE" id="PS51819"/>
    </source>
</evidence>
<dbReference type="RefSeq" id="WP_146792343.1">
    <property type="nucleotide sequence ID" value="NZ_BJUU01000001.1"/>
</dbReference>
<accession>A0AA87RIS8</accession>
<reference evidence="2 3" key="1">
    <citation type="submission" date="2019-07" db="EMBL/GenBank/DDBJ databases">
        <title>Whole genome shotgun sequence of Agrococcus baldri NBRC 103055.</title>
        <authorList>
            <person name="Hosoyama A."/>
            <person name="Uohara A."/>
            <person name="Ohji S."/>
            <person name="Ichikawa N."/>
        </authorList>
    </citation>
    <scope>NUCLEOTIDE SEQUENCE [LARGE SCALE GENOMIC DNA]</scope>
    <source>
        <strain evidence="2 3">NBRC 103055</strain>
    </source>
</reference>
<gene>
    <name evidence="2" type="ORF">ABA31_03230</name>
</gene>
<dbReference type="SUPFAM" id="SSF54593">
    <property type="entry name" value="Glyoxalase/Bleomycin resistance protein/Dihydroxybiphenyl dioxygenase"/>
    <property type="match status" value="1"/>
</dbReference>
<protein>
    <submittedName>
        <fullName evidence="2">Glyoxalase</fullName>
    </submittedName>
</protein>
<comment type="caution">
    <text evidence="2">The sequence shown here is derived from an EMBL/GenBank/DDBJ whole genome shotgun (WGS) entry which is preliminary data.</text>
</comment>
<dbReference type="Proteomes" id="UP000321749">
    <property type="component" value="Unassembled WGS sequence"/>
</dbReference>
<dbReference type="Pfam" id="PF00903">
    <property type="entry name" value="Glyoxalase"/>
    <property type="match status" value="1"/>
</dbReference>